<dbReference type="SUPFAM" id="SSF51182">
    <property type="entry name" value="RmlC-like cupins"/>
    <property type="match status" value="1"/>
</dbReference>
<dbReference type="InterPro" id="IPR010282">
    <property type="entry name" value="Uncharacterised_HutD/Ves"/>
</dbReference>
<dbReference type="EMBL" id="JBHDLJ010000009">
    <property type="protein sequence ID" value="MFB0835300.1"/>
    <property type="molecule type" value="Genomic_DNA"/>
</dbReference>
<accession>A0ABV4URK7</accession>
<evidence type="ECO:0000313" key="2">
    <source>
        <dbReference type="Proteomes" id="UP001575652"/>
    </source>
</evidence>
<keyword evidence="2" id="KW-1185">Reference proteome</keyword>
<dbReference type="InterPro" id="IPR011051">
    <property type="entry name" value="RmlC_Cupin_sf"/>
</dbReference>
<dbReference type="Pfam" id="PF05962">
    <property type="entry name" value="HutD"/>
    <property type="match status" value="1"/>
</dbReference>
<dbReference type="Gene3D" id="2.60.120.10">
    <property type="entry name" value="Jelly Rolls"/>
    <property type="match status" value="1"/>
</dbReference>
<dbReference type="PANTHER" id="PTHR37943:SF1">
    <property type="entry name" value="PROTEIN VES"/>
    <property type="match status" value="1"/>
</dbReference>
<gene>
    <name evidence="1" type="ORF">ACETWP_11940</name>
</gene>
<name>A0ABV4URK7_9MICC</name>
<protein>
    <submittedName>
        <fullName evidence="1">HutD family protein</fullName>
    </submittedName>
</protein>
<proteinExistence type="predicted"/>
<reference evidence="1 2" key="1">
    <citation type="submission" date="2024-09" db="EMBL/GenBank/DDBJ databases">
        <authorList>
            <person name="Salinas-Garcia M.A."/>
            <person name="Prieme A."/>
        </authorList>
    </citation>
    <scope>NUCLEOTIDE SEQUENCE [LARGE SCALE GENOMIC DNA]</scope>
    <source>
        <strain evidence="1 2">DSM 21081</strain>
    </source>
</reference>
<dbReference type="Proteomes" id="UP001575652">
    <property type="component" value="Unassembled WGS sequence"/>
</dbReference>
<dbReference type="PANTHER" id="PTHR37943">
    <property type="entry name" value="PROTEIN VES"/>
    <property type="match status" value="1"/>
</dbReference>
<sequence length="188" mass="19836">MSQQHNDSIIRFADRRPERWRNGGGTTVEIARGPRGAEDGAWGWRISVADIERAGDFSEFPQCERLLTVVEGDLLLLTVDGREQGLERYRPFRFDGGAAAGAALPTGAIRNLNVIAAAGFRAHVAIVELSGTRPQPVFGGQHAVALQGRVAVDGVALGRYDAVVGSDGAPPEVTGRGVLAVVSVDPAA</sequence>
<evidence type="ECO:0000313" key="1">
    <source>
        <dbReference type="EMBL" id="MFB0835300.1"/>
    </source>
</evidence>
<dbReference type="InterPro" id="IPR014710">
    <property type="entry name" value="RmlC-like_jellyroll"/>
</dbReference>
<comment type="caution">
    <text evidence="1">The sequence shown here is derived from an EMBL/GenBank/DDBJ whole genome shotgun (WGS) entry which is preliminary data.</text>
</comment>
<dbReference type="RefSeq" id="WP_373972474.1">
    <property type="nucleotide sequence ID" value="NZ_JBHDLJ010000009.1"/>
</dbReference>
<organism evidence="1 2">
    <name type="scientific">Arthrobacter halodurans</name>
    <dbReference type="NCBI Taxonomy" id="516699"/>
    <lineage>
        <taxon>Bacteria</taxon>
        <taxon>Bacillati</taxon>
        <taxon>Actinomycetota</taxon>
        <taxon>Actinomycetes</taxon>
        <taxon>Micrococcales</taxon>
        <taxon>Micrococcaceae</taxon>
        <taxon>Arthrobacter</taxon>
    </lineage>
</organism>